<dbReference type="RefSeq" id="WP_150569991.1">
    <property type="nucleotide sequence ID" value="NZ_CABVHF010000004.1"/>
</dbReference>
<feature type="signal peptide" evidence="1">
    <location>
        <begin position="1"/>
        <end position="21"/>
    </location>
</feature>
<dbReference type="EMBL" id="CABVHF010000004">
    <property type="protein sequence ID" value="VVM71189.1"/>
    <property type="molecule type" value="Genomic_DNA"/>
</dbReference>
<evidence type="ECO:0000313" key="2">
    <source>
        <dbReference type="EMBL" id="VVM71189.1"/>
    </source>
</evidence>
<organism evidence="2 3">
    <name type="scientific">Pseudomonas fluorescens</name>
    <dbReference type="NCBI Taxonomy" id="294"/>
    <lineage>
        <taxon>Bacteria</taxon>
        <taxon>Pseudomonadati</taxon>
        <taxon>Pseudomonadota</taxon>
        <taxon>Gammaproteobacteria</taxon>
        <taxon>Pseudomonadales</taxon>
        <taxon>Pseudomonadaceae</taxon>
        <taxon>Pseudomonas</taxon>
    </lineage>
</organism>
<dbReference type="OrthoDB" id="6853492at2"/>
<sequence length="211" mass="24019" precursor="true">MKNLLIAFVLLGSAVSVKVLANTLEVEHHRIEQRWYSFSEVVEKRKKYDRVDISRGYIEYYFEGENHASNAPEERLSPREKFYANHATVGTYAVADYATALDKACVDVVSESLGSFRGSYENAKRPDRQQYKRTVVGIRSLSYKGPEFNFKSPASWSSIELPKDKRSLLCEIYEVKDEANDVKYIVYAASVTTAMFDEIHSAPLPANKPNN</sequence>
<accession>A0A5E6RS56</accession>
<keyword evidence="1" id="KW-0732">Signal</keyword>
<evidence type="ECO:0000313" key="3">
    <source>
        <dbReference type="Proteomes" id="UP000399692"/>
    </source>
</evidence>
<proteinExistence type="predicted"/>
<feature type="chain" id="PRO_5022665259" evidence="1">
    <location>
        <begin position="22"/>
        <end position="211"/>
    </location>
</feature>
<dbReference type="Proteomes" id="UP000399692">
    <property type="component" value="Unassembled WGS sequence"/>
</dbReference>
<dbReference type="AlphaFoldDB" id="A0A5E6RS56"/>
<gene>
    <name evidence="2" type="ORF">PS631_01816</name>
</gene>
<protein>
    <submittedName>
        <fullName evidence="2">Uncharacterized protein</fullName>
    </submittedName>
</protein>
<evidence type="ECO:0000256" key="1">
    <source>
        <dbReference type="SAM" id="SignalP"/>
    </source>
</evidence>
<reference evidence="2 3" key="1">
    <citation type="submission" date="2019-09" db="EMBL/GenBank/DDBJ databases">
        <authorList>
            <person name="Chandra G."/>
            <person name="Truman W A."/>
        </authorList>
    </citation>
    <scope>NUCLEOTIDE SEQUENCE [LARGE SCALE GENOMIC DNA]</scope>
    <source>
        <strain evidence="2">PS631</strain>
    </source>
</reference>
<name>A0A5E6RS56_PSEFL</name>